<dbReference type="InterPro" id="IPR012808">
    <property type="entry name" value="CHP02453"/>
</dbReference>
<organism evidence="1 2">
    <name type="scientific">Friedmanniomyces endolithicus</name>
    <dbReference type="NCBI Taxonomy" id="329885"/>
    <lineage>
        <taxon>Eukaryota</taxon>
        <taxon>Fungi</taxon>
        <taxon>Dikarya</taxon>
        <taxon>Ascomycota</taxon>
        <taxon>Pezizomycotina</taxon>
        <taxon>Dothideomycetes</taxon>
        <taxon>Dothideomycetidae</taxon>
        <taxon>Mycosphaerellales</taxon>
        <taxon>Teratosphaeriaceae</taxon>
        <taxon>Friedmanniomyces</taxon>
    </lineage>
</organism>
<dbReference type="EMBL" id="JAUJLE010000111">
    <property type="protein sequence ID" value="KAK0981552.1"/>
    <property type="molecule type" value="Genomic_DNA"/>
</dbReference>
<evidence type="ECO:0000313" key="1">
    <source>
        <dbReference type="EMBL" id="KAK0981552.1"/>
    </source>
</evidence>
<dbReference type="AlphaFoldDB" id="A0AAN6QS67"/>
<comment type="caution">
    <text evidence="1">The sequence shown here is derived from an EMBL/GenBank/DDBJ whole genome shotgun (WGS) entry which is preliminary data.</text>
</comment>
<protein>
    <submittedName>
        <fullName evidence="1">Uncharacterized protein</fullName>
    </submittedName>
</protein>
<accession>A0AAN6QS67</accession>
<gene>
    <name evidence="1" type="ORF">LTR91_011859</name>
</gene>
<dbReference type="PANTHER" id="PTHR36452:SF1">
    <property type="entry name" value="DUF2461 DOMAIN-CONTAINING PROTEIN"/>
    <property type="match status" value="1"/>
</dbReference>
<reference evidence="1" key="1">
    <citation type="submission" date="2023-06" db="EMBL/GenBank/DDBJ databases">
        <title>Black Yeasts Isolated from many extreme environments.</title>
        <authorList>
            <person name="Coleine C."/>
            <person name="Stajich J.E."/>
            <person name="Selbmann L."/>
        </authorList>
    </citation>
    <scope>NUCLEOTIDE SEQUENCE</scope>
    <source>
        <strain evidence="1">CCFEE 5200</strain>
    </source>
</reference>
<dbReference type="PANTHER" id="PTHR36452">
    <property type="entry name" value="CHROMOSOME 12, WHOLE GENOME SHOTGUN SEQUENCE"/>
    <property type="match status" value="1"/>
</dbReference>
<dbReference type="Proteomes" id="UP001175353">
    <property type="component" value="Unassembled WGS sequence"/>
</dbReference>
<feature type="non-terminal residue" evidence="1">
    <location>
        <position position="101"/>
    </location>
</feature>
<evidence type="ECO:0000313" key="2">
    <source>
        <dbReference type="Proteomes" id="UP001175353"/>
    </source>
</evidence>
<keyword evidence="2" id="KW-1185">Reference proteome</keyword>
<sequence>MRNSIDHHPERLKGILMDVGVRKSFLSDAPKQESKAVKAFVVSNAGNALKTKPKGYSADHKDIELLRLRNYTIGSKLTGQDVTGAGGMDRVVGLMRCMKPF</sequence>
<dbReference type="Pfam" id="PF09365">
    <property type="entry name" value="DUF2461"/>
    <property type="match status" value="1"/>
</dbReference>
<name>A0AAN6QS67_9PEZI</name>
<proteinExistence type="predicted"/>